<dbReference type="Proteomes" id="UP001501116">
    <property type="component" value="Unassembled WGS sequence"/>
</dbReference>
<dbReference type="EMBL" id="BAAANN010000005">
    <property type="protein sequence ID" value="GAA1949632.1"/>
    <property type="molecule type" value="Genomic_DNA"/>
</dbReference>
<organism evidence="1 2">
    <name type="scientific">Amycolatopsis minnesotensis</name>
    <dbReference type="NCBI Taxonomy" id="337894"/>
    <lineage>
        <taxon>Bacteria</taxon>
        <taxon>Bacillati</taxon>
        <taxon>Actinomycetota</taxon>
        <taxon>Actinomycetes</taxon>
        <taxon>Pseudonocardiales</taxon>
        <taxon>Pseudonocardiaceae</taxon>
        <taxon>Amycolatopsis</taxon>
    </lineage>
</organism>
<protein>
    <submittedName>
        <fullName evidence="1">Uncharacterized protein</fullName>
    </submittedName>
</protein>
<sequence length="150" mass="16557">MQELSNRLSEAKSERAIASCHCLRWRARELATAKNSLIQAKLCTILADEAHLDLATAEARMNGSCSIRNGQPKLSAEFPEFFEFSEFFNGSTLFDETINGTPVSLTPQKMVVRLESKPYQGITVSVGYPPPGLDYKAFTERVLAKLVGKG</sequence>
<proteinExistence type="predicted"/>
<reference evidence="1 2" key="1">
    <citation type="journal article" date="2019" name="Int. J. Syst. Evol. Microbiol.">
        <title>The Global Catalogue of Microorganisms (GCM) 10K type strain sequencing project: providing services to taxonomists for standard genome sequencing and annotation.</title>
        <authorList>
            <consortium name="The Broad Institute Genomics Platform"/>
            <consortium name="The Broad Institute Genome Sequencing Center for Infectious Disease"/>
            <person name="Wu L."/>
            <person name="Ma J."/>
        </authorList>
    </citation>
    <scope>NUCLEOTIDE SEQUENCE [LARGE SCALE GENOMIC DNA]</scope>
    <source>
        <strain evidence="1 2">JCM 14545</strain>
    </source>
</reference>
<evidence type="ECO:0000313" key="1">
    <source>
        <dbReference type="EMBL" id="GAA1949632.1"/>
    </source>
</evidence>
<evidence type="ECO:0000313" key="2">
    <source>
        <dbReference type="Proteomes" id="UP001501116"/>
    </source>
</evidence>
<gene>
    <name evidence="1" type="ORF">GCM10009754_17850</name>
</gene>
<name>A0ABN2QEG6_9PSEU</name>
<accession>A0ABN2QEG6</accession>
<dbReference type="RefSeq" id="WP_344415505.1">
    <property type="nucleotide sequence ID" value="NZ_BAAANN010000005.1"/>
</dbReference>
<keyword evidence="2" id="KW-1185">Reference proteome</keyword>
<comment type="caution">
    <text evidence="1">The sequence shown here is derived from an EMBL/GenBank/DDBJ whole genome shotgun (WGS) entry which is preliminary data.</text>
</comment>